<evidence type="ECO:0000256" key="1">
    <source>
        <dbReference type="PROSITE-ProRule" id="PRU00175"/>
    </source>
</evidence>
<name>A0A7D9CUN0_DEKBR</name>
<evidence type="ECO:0000313" key="5">
    <source>
        <dbReference type="EMBL" id="VUG15897.1"/>
    </source>
</evidence>
<feature type="compositionally biased region" description="Acidic residues" evidence="2">
    <location>
        <begin position="160"/>
        <end position="170"/>
    </location>
</feature>
<accession>A0A7D9CUN0</accession>
<feature type="region of interest" description="Disordered" evidence="2">
    <location>
        <begin position="530"/>
        <end position="554"/>
    </location>
</feature>
<evidence type="ECO:0000256" key="3">
    <source>
        <dbReference type="SAM" id="Phobius"/>
    </source>
</evidence>
<keyword evidence="3" id="KW-0812">Transmembrane</keyword>
<keyword evidence="1" id="KW-0863">Zinc-finger</keyword>
<keyword evidence="3" id="KW-0472">Membrane</keyword>
<reference evidence="5 6" key="1">
    <citation type="submission" date="2019-07" db="EMBL/GenBank/DDBJ databases">
        <authorList>
            <person name="Friedrich A."/>
            <person name="Schacherer J."/>
        </authorList>
    </citation>
    <scope>NUCLEOTIDE SEQUENCE [LARGE SCALE GENOMIC DNA]</scope>
</reference>
<feature type="compositionally biased region" description="Basic residues" evidence="2">
    <location>
        <begin position="583"/>
        <end position="594"/>
    </location>
</feature>
<proteinExistence type="predicted"/>
<dbReference type="GO" id="GO:0004842">
    <property type="term" value="F:ubiquitin-protein transferase activity"/>
    <property type="evidence" value="ECO:0007669"/>
    <property type="project" value="InterPro"/>
</dbReference>
<feature type="region of interest" description="Disordered" evidence="2">
    <location>
        <begin position="160"/>
        <end position="240"/>
    </location>
</feature>
<feature type="compositionally biased region" description="Basic and acidic residues" evidence="2">
    <location>
        <begin position="388"/>
        <end position="408"/>
    </location>
</feature>
<dbReference type="GO" id="GO:0008270">
    <property type="term" value="F:zinc ion binding"/>
    <property type="evidence" value="ECO:0007669"/>
    <property type="project" value="UniProtKB-KW"/>
</dbReference>
<dbReference type="SMART" id="SM00184">
    <property type="entry name" value="RING"/>
    <property type="match status" value="1"/>
</dbReference>
<dbReference type="AlphaFoldDB" id="A0A7D9CUN0"/>
<feature type="compositionally biased region" description="Basic and acidic residues" evidence="2">
    <location>
        <begin position="531"/>
        <end position="547"/>
    </location>
</feature>
<dbReference type="Proteomes" id="UP000478008">
    <property type="component" value="Unassembled WGS sequence"/>
</dbReference>
<evidence type="ECO:0000313" key="6">
    <source>
        <dbReference type="Proteomes" id="UP000478008"/>
    </source>
</evidence>
<dbReference type="EMBL" id="CABFWN010000001">
    <property type="protein sequence ID" value="VUG15897.1"/>
    <property type="molecule type" value="Genomic_DNA"/>
</dbReference>
<gene>
    <name evidence="5" type="ORF">DEBR0S1_02542G</name>
</gene>
<feature type="compositionally biased region" description="Basic and acidic residues" evidence="2">
    <location>
        <begin position="187"/>
        <end position="212"/>
    </location>
</feature>
<dbReference type="Gene3D" id="3.30.40.10">
    <property type="entry name" value="Zinc/RING finger domain, C3HC4 (zinc finger)"/>
    <property type="match status" value="1"/>
</dbReference>
<dbReference type="Pfam" id="PF13639">
    <property type="entry name" value="zf-RING_2"/>
    <property type="match status" value="1"/>
</dbReference>
<dbReference type="InterPro" id="IPR013083">
    <property type="entry name" value="Znf_RING/FYVE/PHD"/>
</dbReference>
<feature type="domain" description="RING-type" evidence="4">
    <location>
        <begin position="247"/>
        <end position="289"/>
    </location>
</feature>
<feature type="transmembrane region" description="Helical" evidence="3">
    <location>
        <begin position="52"/>
        <end position="77"/>
    </location>
</feature>
<keyword evidence="3" id="KW-1133">Transmembrane helix</keyword>
<feature type="region of interest" description="Disordered" evidence="2">
    <location>
        <begin position="355"/>
        <end position="412"/>
    </location>
</feature>
<keyword evidence="1" id="KW-0862">Zinc</keyword>
<protein>
    <submittedName>
        <fullName evidence="5">DEBR0S1_02542g1_1</fullName>
    </submittedName>
</protein>
<dbReference type="GO" id="GO:0016567">
    <property type="term" value="P:protein ubiquitination"/>
    <property type="evidence" value="ECO:0007669"/>
    <property type="project" value="InterPro"/>
</dbReference>
<feature type="compositionally biased region" description="Basic and acidic residues" evidence="2">
    <location>
        <begin position="595"/>
        <end position="604"/>
    </location>
</feature>
<dbReference type="GO" id="GO:0036503">
    <property type="term" value="P:ERAD pathway"/>
    <property type="evidence" value="ECO:0007669"/>
    <property type="project" value="TreeGrafter"/>
</dbReference>
<dbReference type="PROSITE" id="PS50089">
    <property type="entry name" value="ZF_RING_2"/>
    <property type="match status" value="1"/>
</dbReference>
<feature type="compositionally biased region" description="Basic and acidic residues" evidence="2">
    <location>
        <begin position="228"/>
        <end position="237"/>
    </location>
</feature>
<evidence type="ECO:0000259" key="4">
    <source>
        <dbReference type="PROSITE" id="PS50089"/>
    </source>
</evidence>
<evidence type="ECO:0000256" key="2">
    <source>
        <dbReference type="SAM" id="MobiDB-lite"/>
    </source>
</evidence>
<dbReference type="GO" id="GO:0005783">
    <property type="term" value="C:endoplasmic reticulum"/>
    <property type="evidence" value="ECO:0007669"/>
    <property type="project" value="TreeGrafter"/>
</dbReference>
<dbReference type="PANTHER" id="PTHR15302">
    <property type="entry name" value="E3 UBIQUITIN-PROTEIN LIGASE RNF103"/>
    <property type="match status" value="1"/>
</dbReference>
<dbReference type="PANTHER" id="PTHR15302:SF0">
    <property type="entry name" value="E3 UBIQUITIN-PROTEIN LIGASE RNF103"/>
    <property type="match status" value="1"/>
</dbReference>
<feature type="region of interest" description="Disordered" evidence="2">
    <location>
        <begin position="577"/>
        <end position="604"/>
    </location>
</feature>
<dbReference type="SUPFAM" id="SSF57850">
    <property type="entry name" value="RING/U-box"/>
    <property type="match status" value="1"/>
</dbReference>
<feature type="compositionally biased region" description="Polar residues" evidence="2">
    <location>
        <begin position="218"/>
        <end position="227"/>
    </location>
</feature>
<dbReference type="InterPro" id="IPR001841">
    <property type="entry name" value="Znf_RING"/>
</dbReference>
<dbReference type="CDD" id="cd16473">
    <property type="entry name" value="RING-H2_RNF103"/>
    <property type="match status" value="1"/>
</dbReference>
<sequence>MESGSMLMATATVATYYTSTTSNAAQETNSSTSSSFSSSSSSDFIGSKPSTVLFFVALCIGIAIAFTFIFFTFRYLVRSRFGMYMASPPYGGGAPFEFAGADRGIFAPYLMNDSLTYAMGLAQGDNLGNPHRYRVARRKKLTAEELDEMFPVSKYSEWLEGGEEEAEEAEMSEKQPQGGVGTSSDNNRAEGEGKREKEGEKEGEGKGEGKEEGEGEGSVNTEEFNTSNEKDKPESKKPWPRYTSGDCTICLDTFTDDCMVRGLSCGHAFHVECIDPWLTGKRGCCPTCKHDFVEDVDGSGRGDGNPDFRDFDSLFDMDRNDNSNVIAYHKPTEFKANTLLCAMLLSRIGRYHTGGPVDLDGLEDDEGASVESEAVTRPERAVVSGSEGEEREREENENNERQSTDSRHPSANQNFELQSTASSFDNYLDAESTVSESLFQARDTSISPTAPPLPDIHRINRHICRILENHPFNVDDLDGLDVLAHESANRMFRWYTLPFWRAMGIRKPDMYYYFVVWYYQKKKNERVATLSRREANEHSGAHDEPRARHTQTIPATRTLSGRLYDSAYNILDTVRQRRDDRHRERHRRHRARERSRREAVEDMV</sequence>
<organism evidence="5 6">
    <name type="scientific">Dekkera bruxellensis</name>
    <name type="common">Brettanomyces custersii</name>
    <dbReference type="NCBI Taxonomy" id="5007"/>
    <lineage>
        <taxon>Eukaryota</taxon>
        <taxon>Fungi</taxon>
        <taxon>Dikarya</taxon>
        <taxon>Ascomycota</taxon>
        <taxon>Saccharomycotina</taxon>
        <taxon>Pichiomycetes</taxon>
        <taxon>Pichiales</taxon>
        <taxon>Pichiaceae</taxon>
        <taxon>Brettanomyces</taxon>
    </lineage>
</organism>
<keyword evidence="1" id="KW-0479">Metal-binding</keyword>
<dbReference type="InterPro" id="IPR042494">
    <property type="entry name" value="RNF103"/>
</dbReference>
<keyword evidence="6" id="KW-1185">Reference proteome</keyword>